<dbReference type="RefSeq" id="WP_283409666.1">
    <property type="nucleotide sequence ID" value="NZ_FXUF01000009.1"/>
</dbReference>
<organism evidence="2 3">
    <name type="scientific">Anoxynatronum buryatiense</name>
    <dbReference type="NCBI Taxonomy" id="489973"/>
    <lineage>
        <taxon>Bacteria</taxon>
        <taxon>Bacillati</taxon>
        <taxon>Bacillota</taxon>
        <taxon>Clostridia</taxon>
        <taxon>Eubacteriales</taxon>
        <taxon>Clostridiaceae</taxon>
        <taxon>Anoxynatronum</taxon>
    </lineage>
</organism>
<proteinExistence type="predicted"/>
<dbReference type="PANTHER" id="PTHR34386:SF1">
    <property type="entry name" value="GLUTAREDOXIN-LIKE PROTEIN NRDH"/>
    <property type="match status" value="1"/>
</dbReference>
<dbReference type="InterPro" id="IPR036249">
    <property type="entry name" value="Thioredoxin-like_sf"/>
</dbReference>
<gene>
    <name evidence="2" type="ORF">SAMN06296020_1097</name>
</gene>
<dbReference type="GO" id="GO:0045454">
    <property type="term" value="P:cell redox homeostasis"/>
    <property type="evidence" value="ECO:0007669"/>
    <property type="project" value="TreeGrafter"/>
</dbReference>
<dbReference type="Pfam" id="PF00462">
    <property type="entry name" value="Glutaredoxin"/>
    <property type="match status" value="1"/>
</dbReference>
<dbReference type="InterPro" id="IPR051548">
    <property type="entry name" value="Grx-like_ET"/>
</dbReference>
<protein>
    <submittedName>
        <fullName evidence="2">Glutaredoxin-like protein, YruB-family</fullName>
    </submittedName>
</protein>
<dbReference type="EMBL" id="FXUF01000009">
    <property type="protein sequence ID" value="SMP61170.1"/>
    <property type="molecule type" value="Genomic_DNA"/>
</dbReference>
<dbReference type="SUPFAM" id="SSF52833">
    <property type="entry name" value="Thioredoxin-like"/>
    <property type="match status" value="1"/>
</dbReference>
<dbReference type="GO" id="GO:0009055">
    <property type="term" value="F:electron transfer activity"/>
    <property type="evidence" value="ECO:0007669"/>
    <property type="project" value="TreeGrafter"/>
</dbReference>
<dbReference type="PROSITE" id="PS51354">
    <property type="entry name" value="GLUTAREDOXIN_2"/>
    <property type="match status" value="1"/>
</dbReference>
<keyword evidence="3" id="KW-1185">Reference proteome</keyword>
<evidence type="ECO:0000259" key="1">
    <source>
        <dbReference type="Pfam" id="PF00462"/>
    </source>
</evidence>
<dbReference type="Proteomes" id="UP001158066">
    <property type="component" value="Unassembled WGS sequence"/>
</dbReference>
<accession>A0AA46AJK2</accession>
<dbReference type="PROSITE" id="PS00195">
    <property type="entry name" value="GLUTAREDOXIN_1"/>
    <property type="match status" value="1"/>
</dbReference>
<evidence type="ECO:0000313" key="3">
    <source>
        <dbReference type="Proteomes" id="UP001158066"/>
    </source>
</evidence>
<reference evidence="2" key="1">
    <citation type="submission" date="2017-05" db="EMBL/GenBank/DDBJ databases">
        <authorList>
            <person name="Varghese N."/>
            <person name="Submissions S."/>
        </authorList>
    </citation>
    <scope>NUCLEOTIDE SEQUENCE</scope>
    <source>
        <strain evidence="2">Su22</strain>
    </source>
</reference>
<dbReference type="CDD" id="cd02976">
    <property type="entry name" value="NrdH"/>
    <property type="match status" value="1"/>
</dbReference>
<dbReference type="Gene3D" id="3.40.30.10">
    <property type="entry name" value="Glutaredoxin"/>
    <property type="match status" value="1"/>
</dbReference>
<dbReference type="PANTHER" id="PTHR34386">
    <property type="entry name" value="GLUTAREDOXIN"/>
    <property type="match status" value="1"/>
</dbReference>
<feature type="domain" description="Glutaredoxin" evidence="1">
    <location>
        <begin position="5"/>
        <end position="63"/>
    </location>
</feature>
<evidence type="ECO:0000313" key="2">
    <source>
        <dbReference type="EMBL" id="SMP61170.1"/>
    </source>
</evidence>
<comment type="caution">
    <text evidence="2">The sequence shown here is derived from an EMBL/GenBank/DDBJ whole genome shotgun (WGS) entry which is preliminary data.</text>
</comment>
<dbReference type="InterPro" id="IPR002109">
    <property type="entry name" value="Glutaredoxin"/>
</dbReference>
<dbReference type="InterPro" id="IPR011767">
    <property type="entry name" value="GLR_AS"/>
</dbReference>
<sequence length="76" mass="8344">MDKKVVVFTSTTCPHCVTAKEYLAQKGVEYEEKNVQSDVSARKELMAKGIMAVPVIKIGDEMIVGVDKAKIDSLLD</sequence>
<name>A0AA46AJK2_9CLOT</name>
<dbReference type="AlphaFoldDB" id="A0AA46AJK2"/>